<dbReference type="PROSITE" id="PS50937">
    <property type="entry name" value="HTH_MERR_2"/>
    <property type="match status" value="2"/>
</dbReference>
<dbReference type="InterPro" id="IPR000551">
    <property type="entry name" value="MerR-type_HTH_dom"/>
</dbReference>
<keyword evidence="4" id="KW-1185">Reference proteome</keyword>
<keyword evidence="1" id="KW-0238">DNA-binding</keyword>
<reference evidence="3 4" key="1">
    <citation type="submission" date="2024-05" db="EMBL/GenBank/DDBJ databases">
        <authorList>
            <person name="Zhao H."/>
            <person name="Xu Y."/>
            <person name="Lin S."/>
            <person name="Spain J.C."/>
            <person name="Zhou N.-Y."/>
        </authorList>
    </citation>
    <scope>NUCLEOTIDE SEQUENCE [LARGE SCALE GENOMIC DNA]</scope>
    <source>
        <strain evidence="3 4">NEAU-NG30</strain>
    </source>
</reference>
<dbReference type="PANTHER" id="PTHR30204:SF93">
    <property type="entry name" value="HTH MERR-TYPE DOMAIN-CONTAINING PROTEIN"/>
    <property type="match status" value="1"/>
</dbReference>
<dbReference type="EMBL" id="JBDZYD010000016">
    <property type="protein sequence ID" value="MEQ0564786.1"/>
    <property type="molecule type" value="Genomic_DNA"/>
</dbReference>
<comment type="caution">
    <text evidence="3">The sequence shown here is derived from an EMBL/GenBank/DDBJ whole genome shotgun (WGS) entry which is preliminary data.</text>
</comment>
<sequence>MTGMTTAAVAGAVGYSVQQVRDLEAQGVLPAATRSPNGYRQFGDAHVRALRAYRDLARAVGPVEARRAMRDVRRLPAGQAAALLCGLHTRLNDERAQALAARQALESIRSEAATEAPPADGDAMTITQLSQALGVRASTLRFWEDEGLVTPERIATRAGTARRYPPGAVREARITAALRAGGYRVPDVRTALTAVRELHDVGDTVAALDARLENIGRRALALLRAGSLLAETIETARP</sequence>
<feature type="domain" description="HTH merR-type" evidence="2">
    <location>
        <begin position="3"/>
        <end position="51"/>
    </location>
</feature>
<evidence type="ECO:0000313" key="4">
    <source>
        <dbReference type="Proteomes" id="UP001440984"/>
    </source>
</evidence>
<dbReference type="Pfam" id="PF13411">
    <property type="entry name" value="MerR_1"/>
    <property type="match status" value="2"/>
</dbReference>
<evidence type="ECO:0000313" key="3">
    <source>
        <dbReference type="EMBL" id="MEQ0564786.1"/>
    </source>
</evidence>
<proteinExistence type="predicted"/>
<name>A0ABV0LRL5_9PSEU</name>
<organism evidence="3 4">
    <name type="scientific">Amycolatopsis melonis</name>
    <dbReference type="NCBI Taxonomy" id="3156488"/>
    <lineage>
        <taxon>Bacteria</taxon>
        <taxon>Bacillati</taxon>
        <taxon>Actinomycetota</taxon>
        <taxon>Actinomycetes</taxon>
        <taxon>Pseudonocardiales</taxon>
        <taxon>Pseudonocardiaceae</taxon>
        <taxon>Amycolatopsis</taxon>
    </lineage>
</organism>
<gene>
    <name evidence="3" type="ORF">ABJI51_37400</name>
</gene>
<feature type="domain" description="HTH merR-type" evidence="2">
    <location>
        <begin position="123"/>
        <end position="153"/>
    </location>
</feature>
<protein>
    <submittedName>
        <fullName evidence="3">MerR family transcriptional regulator</fullName>
    </submittedName>
</protein>
<dbReference type="InterPro" id="IPR047057">
    <property type="entry name" value="MerR_fam"/>
</dbReference>
<dbReference type="Gene3D" id="1.10.1660.10">
    <property type="match status" value="2"/>
</dbReference>
<evidence type="ECO:0000259" key="2">
    <source>
        <dbReference type="PROSITE" id="PS50937"/>
    </source>
</evidence>
<accession>A0ABV0LRL5</accession>
<dbReference type="RefSeq" id="WP_348955863.1">
    <property type="nucleotide sequence ID" value="NZ_JBDZYD010000016.1"/>
</dbReference>
<dbReference type="SMART" id="SM00422">
    <property type="entry name" value="HTH_MERR"/>
    <property type="match status" value="2"/>
</dbReference>
<dbReference type="InterPro" id="IPR009061">
    <property type="entry name" value="DNA-bd_dom_put_sf"/>
</dbReference>
<dbReference type="PANTHER" id="PTHR30204">
    <property type="entry name" value="REDOX-CYCLING DRUG-SENSING TRANSCRIPTIONAL ACTIVATOR SOXR"/>
    <property type="match status" value="1"/>
</dbReference>
<evidence type="ECO:0000256" key="1">
    <source>
        <dbReference type="ARBA" id="ARBA00023125"/>
    </source>
</evidence>
<dbReference type="Proteomes" id="UP001440984">
    <property type="component" value="Unassembled WGS sequence"/>
</dbReference>
<dbReference type="SUPFAM" id="SSF46955">
    <property type="entry name" value="Putative DNA-binding domain"/>
    <property type="match status" value="2"/>
</dbReference>